<dbReference type="InterPro" id="IPR036388">
    <property type="entry name" value="WH-like_DNA-bd_sf"/>
</dbReference>
<accession>A0ABD5RYB0</accession>
<organism evidence="1 2">
    <name type="scientific">Halobium palmae</name>
    <dbReference type="NCBI Taxonomy" id="1776492"/>
    <lineage>
        <taxon>Archaea</taxon>
        <taxon>Methanobacteriati</taxon>
        <taxon>Methanobacteriota</taxon>
        <taxon>Stenosarchaea group</taxon>
        <taxon>Halobacteria</taxon>
        <taxon>Halobacteriales</taxon>
        <taxon>Haloferacaceae</taxon>
        <taxon>Halobium</taxon>
    </lineage>
</organism>
<dbReference type="SUPFAM" id="SSF46785">
    <property type="entry name" value="Winged helix' DNA-binding domain"/>
    <property type="match status" value="1"/>
</dbReference>
<evidence type="ECO:0000313" key="1">
    <source>
        <dbReference type="EMBL" id="MFC6724295.1"/>
    </source>
</evidence>
<dbReference type="EMBL" id="JBHSWU010000142">
    <property type="protein sequence ID" value="MFC6724295.1"/>
    <property type="molecule type" value="Genomic_DNA"/>
</dbReference>
<name>A0ABD5RYB0_9EURY</name>
<dbReference type="AlphaFoldDB" id="A0ABD5RYB0"/>
<dbReference type="InterPro" id="IPR036390">
    <property type="entry name" value="WH_DNA-bd_sf"/>
</dbReference>
<reference evidence="1 2" key="1">
    <citation type="journal article" date="2019" name="Int. J. Syst. Evol. Microbiol.">
        <title>The Global Catalogue of Microorganisms (GCM) 10K type strain sequencing project: providing services to taxonomists for standard genome sequencing and annotation.</title>
        <authorList>
            <consortium name="The Broad Institute Genomics Platform"/>
            <consortium name="The Broad Institute Genome Sequencing Center for Infectious Disease"/>
            <person name="Wu L."/>
            <person name="Ma J."/>
        </authorList>
    </citation>
    <scope>NUCLEOTIDE SEQUENCE [LARGE SCALE GENOMIC DNA]</scope>
    <source>
        <strain evidence="1 2">NBRC 111368</strain>
    </source>
</reference>
<dbReference type="Pfam" id="PF12840">
    <property type="entry name" value="HTH_20"/>
    <property type="match status" value="1"/>
</dbReference>
<keyword evidence="2" id="KW-1185">Reference proteome</keyword>
<gene>
    <name evidence="1" type="ORF">ACFQE1_07890</name>
</gene>
<dbReference type="InterPro" id="IPR011991">
    <property type="entry name" value="ArsR-like_HTH"/>
</dbReference>
<evidence type="ECO:0000313" key="2">
    <source>
        <dbReference type="Proteomes" id="UP001596328"/>
    </source>
</evidence>
<dbReference type="Proteomes" id="UP001596328">
    <property type="component" value="Unassembled WGS sequence"/>
</dbReference>
<dbReference type="Gene3D" id="1.10.10.10">
    <property type="entry name" value="Winged helix-like DNA-binding domain superfamily/Winged helix DNA-binding domain"/>
    <property type="match status" value="1"/>
</dbReference>
<dbReference type="CDD" id="cd00090">
    <property type="entry name" value="HTH_ARSR"/>
    <property type="match status" value="1"/>
</dbReference>
<sequence>MSSETTDMPIAEEGSAAELLDVLGDEHSRAILAAASDAPVSSKELTRLCDASPSTVYRRINHLLELGLLDERVAFDGDSKQTKVYEAAFEHFDVSFDDGECVVEPHECGQVASAVVALLRNLPFDDVDTDLNGRELTVRLSLTDEVVEELAEQWLNGLADSQFR</sequence>
<protein>
    <submittedName>
        <fullName evidence="1">Winged helix-turn-helix domain-containing protein</fullName>
    </submittedName>
</protein>
<comment type="caution">
    <text evidence="1">The sequence shown here is derived from an EMBL/GenBank/DDBJ whole genome shotgun (WGS) entry which is preliminary data.</text>
</comment>
<proteinExistence type="predicted"/>